<keyword evidence="3" id="KW-0547">Nucleotide-binding</keyword>
<dbReference type="GO" id="GO:0005525">
    <property type="term" value="F:GTP binding"/>
    <property type="evidence" value="ECO:0007669"/>
    <property type="project" value="UniProtKB-UniRule"/>
</dbReference>
<dbReference type="InterPro" id="IPR004435">
    <property type="entry name" value="MobB_dom"/>
</dbReference>
<keyword evidence="3" id="KW-0460">Magnesium</keyword>
<comment type="domain">
    <text evidence="3">The N-terminal domain determines nucleotide recognition and specific binding, while the C-terminal domain determines the specific binding to the target protein.</text>
</comment>
<keyword evidence="1 3" id="KW-0342">GTP-binding</keyword>
<name>A0A6N3BR97_9CLOT</name>
<dbReference type="EMBL" id="CACRTV010000036">
    <property type="protein sequence ID" value="VYU05188.1"/>
    <property type="molecule type" value="Genomic_DNA"/>
</dbReference>
<gene>
    <name evidence="6" type="primary">mobB</name>
    <name evidence="3" type="synonym">mobA</name>
    <name evidence="6" type="ORF">CPLFYP93_01264</name>
</gene>
<dbReference type="InterPro" id="IPR025877">
    <property type="entry name" value="MobA-like_NTP_Trfase"/>
</dbReference>
<dbReference type="GO" id="GO:0046872">
    <property type="term" value="F:metal ion binding"/>
    <property type="evidence" value="ECO:0007669"/>
    <property type="project" value="UniProtKB-KW"/>
</dbReference>
<feature type="domain" description="MobA-like NTP transferase" evidence="5">
    <location>
        <begin position="7"/>
        <end position="161"/>
    </location>
</feature>
<evidence type="ECO:0000259" key="5">
    <source>
        <dbReference type="Pfam" id="PF12804"/>
    </source>
</evidence>
<comment type="function">
    <text evidence="3">Transfers a GMP moiety from GTP to Mo-molybdopterin (Mo-MPT) cofactor (Moco or molybdenum cofactor) to form Mo-molybdopterin guanine dinucleotide (Mo-MGD) cofactor.</text>
</comment>
<dbReference type="SUPFAM" id="SSF53448">
    <property type="entry name" value="Nucleotide-diphospho-sugar transferases"/>
    <property type="match status" value="1"/>
</dbReference>
<comment type="catalytic activity">
    <reaction evidence="3">
        <text>Mo-molybdopterin + GTP + H(+) = Mo-molybdopterin guanine dinucleotide + diphosphate</text>
        <dbReference type="Rhea" id="RHEA:34243"/>
        <dbReference type="ChEBI" id="CHEBI:15378"/>
        <dbReference type="ChEBI" id="CHEBI:33019"/>
        <dbReference type="ChEBI" id="CHEBI:37565"/>
        <dbReference type="ChEBI" id="CHEBI:71302"/>
        <dbReference type="ChEBI" id="CHEBI:71310"/>
        <dbReference type="EC" id="2.7.7.77"/>
    </reaction>
</comment>
<keyword evidence="3" id="KW-0963">Cytoplasm</keyword>
<dbReference type="NCBIfam" id="TIGR00176">
    <property type="entry name" value="mobB"/>
    <property type="match status" value="1"/>
</dbReference>
<dbReference type="EC" id="2.7.7.77" evidence="3"/>
<feature type="binding site" evidence="3">
    <location>
        <position position="98"/>
    </location>
    <ligand>
        <name>GTP</name>
        <dbReference type="ChEBI" id="CHEBI:37565"/>
    </ligand>
</feature>
<feature type="binding site" evidence="3">
    <location>
        <position position="98"/>
    </location>
    <ligand>
        <name>Mg(2+)</name>
        <dbReference type="ChEBI" id="CHEBI:18420"/>
    </ligand>
</feature>
<feature type="binding site" evidence="3">
    <location>
        <position position="23"/>
    </location>
    <ligand>
        <name>GTP</name>
        <dbReference type="ChEBI" id="CHEBI:37565"/>
    </ligand>
</feature>
<sequence>MKVKTSAVILSGGKNSRMNYNTKAFLSLDNERFIERIIKRLNLIDDIIISCNNLSLYQEFLDTCRLVEDEVKDIGPIGGIYSTLKSIKNDKALIIAADMPFISEYVINSLINIDFKGDALIPVVDGKEQPLCGVYRKSALDKIKENIDNKNYKLKSLIKSLDVTYILMNDERAMTNVNTPEEYRKILKESKKGSTIINIVASCSNVGKTTLIEGLIKELRKRGYSLSTIKHDVHGFDMDKEGKDTWRHRKAGAEQVCISSKNRFAMIKEVEEELALDSIINDISGTDFIIVEGYKKSNFRKIEVAREEKGRNIITPRDKLIAVASDFNPLIDGVEWVDINDYKKLADIVEKERYL</sequence>
<dbReference type="AlphaFoldDB" id="A0A6N3BR97"/>
<dbReference type="HAMAP" id="MF_00316">
    <property type="entry name" value="MobA"/>
    <property type="match status" value="1"/>
</dbReference>
<dbReference type="CDD" id="cd02503">
    <property type="entry name" value="MobA"/>
    <property type="match status" value="1"/>
</dbReference>
<accession>A0A6N3BR97</accession>
<dbReference type="Pfam" id="PF12804">
    <property type="entry name" value="NTP_transf_3"/>
    <property type="match status" value="1"/>
</dbReference>
<dbReference type="GO" id="GO:0005737">
    <property type="term" value="C:cytoplasm"/>
    <property type="evidence" value="ECO:0007669"/>
    <property type="project" value="UniProtKB-SubCell"/>
</dbReference>
<dbReference type="InterPro" id="IPR029044">
    <property type="entry name" value="Nucleotide-diphossugar_trans"/>
</dbReference>
<dbReference type="Gene3D" id="3.90.550.10">
    <property type="entry name" value="Spore Coat Polysaccharide Biosynthesis Protein SpsA, Chain A"/>
    <property type="match status" value="1"/>
</dbReference>
<dbReference type="Pfam" id="PF03205">
    <property type="entry name" value="MobB"/>
    <property type="match status" value="1"/>
</dbReference>
<dbReference type="PANTHER" id="PTHR40072:SF1">
    <property type="entry name" value="MOLYBDOPTERIN-GUANINE DINUCLEOTIDE BIOSYNTHESIS ADAPTER PROTEIN"/>
    <property type="match status" value="1"/>
</dbReference>
<feature type="binding site" evidence="3">
    <location>
        <position position="69"/>
    </location>
    <ligand>
        <name>GTP</name>
        <dbReference type="ChEBI" id="CHEBI:37565"/>
    </ligand>
</feature>
<feature type="binding site" evidence="3">
    <location>
        <begin position="10"/>
        <end position="12"/>
    </location>
    <ligand>
        <name>GTP</name>
        <dbReference type="ChEBI" id="CHEBI:37565"/>
    </ligand>
</feature>
<comment type="similarity">
    <text evidence="3">Belongs to the MobA family.</text>
</comment>
<dbReference type="GO" id="GO:0061603">
    <property type="term" value="F:molybdenum cofactor guanylyltransferase activity"/>
    <property type="evidence" value="ECO:0007669"/>
    <property type="project" value="UniProtKB-EC"/>
</dbReference>
<evidence type="ECO:0000256" key="2">
    <source>
        <dbReference type="ARBA" id="ARBA00023150"/>
    </source>
</evidence>
<dbReference type="GO" id="GO:0006777">
    <property type="term" value="P:Mo-molybdopterin cofactor biosynthetic process"/>
    <property type="evidence" value="ECO:0007669"/>
    <property type="project" value="UniProtKB-KW"/>
</dbReference>
<evidence type="ECO:0000313" key="6">
    <source>
        <dbReference type="EMBL" id="VYU05188.1"/>
    </source>
</evidence>
<organism evidence="6">
    <name type="scientific">Clostridium paraputrificum</name>
    <dbReference type="NCBI Taxonomy" id="29363"/>
    <lineage>
        <taxon>Bacteria</taxon>
        <taxon>Bacillati</taxon>
        <taxon>Bacillota</taxon>
        <taxon>Clostridia</taxon>
        <taxon>Eubacteriales</taxon>
        <taxon>Clostridiaceae</taxon>
        <taxon>Clostridium</taxon>
    </lineage>
</organism>
<protein>
    <recommendedName>
        <fullName evidence="3">Probable molybdenum cofactor guanylyltransferase</fullName>
        <shortName evidence="3">MoCo guanylyltransferase</shortName>
        <ecNumber evidence="3">2.7.7.77</ecNumber>
    </recommendedName>
    <alternativeName>
        <fullName evidence="3">GTP:molybdopterin guanylyltransferase</fullName>
    </alternativeName>
    <alternativeName>
        <fullName evidence="3">Mo-MPT guanylyltransferase</fullName>
    </alternativeName>
    <alternativeName>
        <fullName evidence="3">Molybdopterin guanylyltransferase</fullName>
    </alternativeName>
    <alternativeName>
        <fullName evidence="3">Molybdopterin-guanine dinucleotide synthase</fullName>
        <shortName evidence="3">MGD synthase</shortName>
    </alternativeName>
</protein>
<dbReference type="CDD" id="cd03116">
    <property type="entry name" value="MobB"/>
    <property type="match status" value="1"/>
</dbReference>
<evidence type="ECO:0000259" key="4">
    <source>
        <dbReference type="Pfam" id="PF03205"/>
    </source>
</evidence>
<evidence type="ECO:0000256" key="1">
    <source>
        <dbReference type="ARBA" id="ARBA00023134"/>
    </source>
</evidence>
<keyword evidence="2 3" id="KW-0501">Molybdenum cofactor biosynthesis</keyword>
<reference evidence="6" key="1">
    <citation type="submission" date="2019-11" db="EMBL/GenBank/DDBJ databases">
        <authorList>
            <person name="Feng L."/>
        </authorList>
    </citation>
    <scope>NUCLEOTIDE SEQUENCE</scope>
    <source>
        <strain evidence="6">CParaputrificumLFYP93</strain>
    </source>
</reference>
<comment type="cofactor">
    <cofactor evidence="3">
        <name>Mg(2+)</name>
        <dbReference type="ChEBI" id="CHEBI:18420"/>
    </cofactor>
</comment>
<proteinExistence type="inferred from homology"/>
<dbReference type="PANTHER" id="PTHR40072">
    <property type="entry name" value="MOLYBDOPTERIN-GUANINE DINUCLEOTIDE BIOSYNTHESIS ADAPTER PROTEIN-RELATED"/>
    <property type="match status" value="1"/>
</dbReference>
<dbReference type="SUPFAM" id="SSF52540">
    <property type="entry name" value="P-loop containing nucleoside triphosphate hydrolases"/>
    <property type="match status" value="1"/>
</dbReference>
<evidence type="ECO:0000256" key="3">
    <source>
        <dbReference type="HAMAP-Rule" id="MF_00316"/>
    </source>
</evidence>
<dbReference type="Gene3D" id="3.40.50.300">
    <property type="entry name" value="P-loop containing nucleotide triphosphate hydrolases"/>
    <property type="match status" value="1"/>
</dbReference>
<comment type="caution">
    <text evidence="3">Lacks conserved residue(s) required for the propagation of feature annotation.</text>
</comment>
<feature type="domain" description="Molybdopterin-guanine dinucleotide biosynthesis protein B (MobB)" evidence="4">
    <location>
        <begin position="197"/>
        <end position="326"/>
    </location>
</feature>
<keyword evidence="3" id="KW-0808">Transferase</keyword>
<dbReference type="InterPro" id="IPR052539">
    <property type="entry name" value="MGD_biosynthesis_adapter"/>
</dbReference>
<comment type="subcellular location">
    <subcellularLocation>
        <location evidence="3">Cytoplasm</location>
    </subcellularLocation>
</comment>
<dbReference type="InterPro" id="IPR013482">
    <property type="entry name" value="Molybde_CF_guanTrfase"/>
</dbReference>
<keyword evidence="3" id="KW-0479">Metal-binding</keyword>
<dbReference type="InterPro" id="IPR027417">
    <property type="entry name" value="P-loop_NTPase"/>
</dbReference>